<gene>
    <name evidence="2" type="ORF">HNQ72_000121</name>
</gene>
<evidence type="ECO:0000313" key="2">
    <source>
        <dbReference type="EMBL" id="MBB6160324.1"/>
    </source>
</evidence>
<reference evidence="2 3" key="1">
    <citation type="submission" date="2020-08" db="EMBL/GenBank/DDBJ databases">
        <title>Genomic Encyclopedia of Type Strains, Phase IV (KMG-IV): sequencing the most valuable type-strain genomes for metagenomic binning, comparative biology and taxonomic classification.</title>
        <authorList>
            <person name="Goeker M."/>
        </authorList>
    </citation>
    <scope>NUCLEOTIDE SEQUENCE [LARGE SCALE GENOMIC DNA]</scope>
    <source>
        <strain evidence="2 3">DSM 100734</strain>
    </source>
</reference>
<accession>A0A7W9Y1K5</accession>
<dbReference type="EMBL" id="JACHEG010000001">
    <property type="protein sequence ID" value="MBB6160324.1"/>
    <property type="molecule type" value="Genomic_DNA"/>
</dbReference>
<evidence type="ECO:0000313" key="3">
    <source>
        <dbReference type="Proteomes" id="UP000547879"/>
    </source>
</evidence>
<dbReference type="Proteomes" id="UP000547879">
    <property type="component" value="Unassembled WGS sequence"/>
</dbReference>
<keyword evidence="3" id="KW-1185">Reference proteome</keyword>
<protein>
    <submittedName>
        <fullName evidence="2">Uncharacterized protein</fullName>
    </submittedName>
</protein>
<organism evidence="2 3">
    <name type="scientific">Rhizobium wenxiniae</name>
    <dbReference type="NCBI Taxonomy" id="1737357"/>
    <lineage>
        <taxon>Bacteria</taxon>
        <taxon>Pseudomonadati</taxon>
        <taxon>Pseudomonadota</taxon>
        <taxon>Alphaproteobacteria</taxon>
        <taxon>Hyphomicrobiales</taxon>
        <taxon>Rhizobiaceae</taxon>
        <taxon>Rhizobium/Agrobacterium group</taxon>
        <taxon>Rhizobium</taxon>
    </lineage>
</organism>
<dbReference type="AlphaFoldDB" id="A0A7W9Y1K5"/>
<evidence type="ECO:0000256" key="1">
    <source>
        <dbReference type="SAM" id="MobiDB-lite"/>
    </source>
</evidence>
<sequence>MAILAKDRAISPFQQQAKKLPGNNELHKRKTPPEGGAFDRLESRGFLEANCSPSYTADVCAANAEVAQFAIGHAAELGNGFAVLTPVAEFLCDAHCGDPLPCGRHIRPLHLLIVLNVVLHKKQRPLRMPPMRLVHSMLQSMPLLHSGTEMKG</sequence>
<feature type="region of interest" description="Disordered" evidence="1">
    <location>
        <begin position="19"/>
        <end position="39"/>
    </location>
</feature>
<name>A0A7W9Y1K5_9HYPH</name>
<proteinExistence type="predicted"/>
<comment type="caution">
    <text evidence="2">The sequence shown here is derived from an EMBL/GenBank/DDBJ whole genome shotgun (WGS) entry which is preliminary data.</text>
</comment>